<keyword evidence="4 6" id="KW-1133">Transmembrane helix</keyword>
<keyword evidence="2" id="KW-1003">Cell membrane</keyword>
<accession>A0A9J7BLR9</accession>
<dbReference type="GO" id="GO:0022857">
    <property type="term" value="F:transmembrane transporter activity"/>
    <property type="evidence" value="ECO:0007669"/>
    <property type="project" value="InterPro"/>
</dbReference>
<dbReference type="Proteomes" id="UP001059380">
    <property type="component" value="Chromosome"/>
</dbReference>
<evidence type="ECO:0000313" key="7">
    <source>
        <dbReference type="EMBL" id="UWZ83425.1"/>
    </source>
</evidence>
<evidence type="ECO:0000256" key="2">
    <source>
        <dbReference type="ARBA" id="ARBA00022475"/>
    </source>
</evidence>
<dbReference type="AlphaFoldDB" id="A0A9J7BLR9"/>
<dbReference type="CDD" id="cd06574">
    <property type="entry name" value="TM_PBP1_branched-chain-AA_like"/>
    <property type="match status" value="1"/>
</dbReference>
<evidence type="ECO:0000256" key="1">
    <source>
        <dbReference type="ARBA" id="ARBA00004651"/>
    </source>
</evidence>
<organism evidence="7 8">
    <name type="scientific">Occallatibacter riparius</name>
    <dbReference type="NCBI Taxonomy" id="1002689"/>
    <lineage>
        <taxon>Bacteria</taxon>
        <taxon>Pseudomonadati</taxon>
        <taxon>Acidobacteriota</taxon>
        <taxon>Terriglobia</taxon>
        <taxon>Terriglobales</taxon>
        <taxon>Acidobacteriaceae</taxon>
        <taxon>Occallatibacter</taxon>
    </lineage>
</organism>
<reference evidence="7" key="1">
    <citation type="submission" date="2021-04" db="EMBL/GenBank/DDBJ databases">
        <title>Phylogenetic analysis of Acidobacteriaceae.</title>
        <authorList>
            <person name="Qiu L."/>
            <person name="Zhang Q."/>
        </authorList>
    </citation>
    <scope>NUCLEOTIDE SEQUENCE</scope>
    <source>
        <strain evidence="7">DSM 25168</strain>
    </source>
</reference>
<protein>
    <submittedName>
        <fullName evidence="7">ABC transporter permease</fullName>
    </submittedName>
</protein>
<dbReference type="InterPro" id="IPR001851">
    <property type="entry name" value="ABC_transp_permease"/>
</dbReference>
<dbReference type="PANTHER" id="PTHR32196:SF69">
    <property type="entry name" value="BRANCHED-CHAIN AMINO ACID TRANSPORT SYSTEM, PERMEASE PROTEIN"/>
    <property type="match status" value="1"/>
</dbReference>
<feature type="transmembrane region" description="Helical" evidence="6">
    <location>
        <begin position="189"/>
        <end position="218"/>
    </location>
</feature>
<feature type="transmembrane region" description="Helical" evidence="6">
    <location>
        <begin position="252"/>
        <end position="275"/>
    </location>
</feature>
<keyword evidence="5 6" id="KW-0472">Membrane</keyword>
<feature type="transmembrane region" description="Helical" evidence="6">
    <location>
        <begin position="86"/>
        <end position="105"/>
    </location>
</feature>
<sequence>MTLLVGALTLGLILALLALGVYVSFRIFNIPDMTAEGTVTLGASVAAALMVHGWNPILATAAAALAGAAAGAVTGVLATKCRINPLLSGILVMTALYSVNLHVMGRSNLPLLEVRTLATSAENIGGNLFGGPGDLDVFGWAVSTRDASMLLACFLFIILVGILLYGFFRTDMGTAMRATGDNPAMICALGVSVDTATIFGLAMSNAMIALCGALIAQYQGFADVQMGIGMVVLGIASVIIGEALVGSRAVGLLIVGTVMGSVLFRLLVAIALRWGLSPNDLKLITAVFVFAALVVPDLGRRYKASRERSRQLHAQTADAYAAD</sequence>
<gene>
    <name evidence="7" type="ORF">MOP44_23015</name>
</gene>
<evidence type="ECO:0000256" key="3">
    <source>
        <dbReference type="ARBA" id="ARBA00022692"/>
    </source>
</evidence>
<feature type="transmembrane region" description="Helical" evidence="6">
    <location>
        <begin position="57"/>
        <end position="79"/>
    </location>
</feature>
<feature type="transmembrane region" description="Helical" evidence="6">
    <location>
        <begin position="147"/>
        <end position="168"/>
    </location>
</feature>
<name>A0A9J7BLR9_9BACT</name>
<keyword evidence="3 6" id="KW-0812">Transmembrane</keyword>
<dbReference type="Pfam" id="PF02653">
    <property type="entry name" value="BPD_transp_2"/>
    <property type="match status" value="1"/>
</dbReference>
<evidence type="ECO:0000256" key="6">
    <source>
        <dbReference type="SAM" id="Phobius"/>
    </source>
</evidence>
<dbReference type="EMBL" id="CP093313">
    <property type="protein sequence ID" value="UWZ83425.1"/>
    <property type="molecule type" value="Genomic_DNA"/>
</dbReference>
<dbReference type="RefSeq" id="WP_260792760.1">
    <property type="nucleotide sequence ID" value="NZ_CP093313.1"/>
</dbReference>
<dbReference type="KEGG" id="orp:MOP44_23015"/>
<proteinExistence type="predicted"/>
<dbReference type="PANTHER" id="PTHR32196">
    <property type="entry name" value="ABC TRANSPORTER PERMEASE PROTEIN YPHD-RELATED-RELATED"/>
    <property type="match status" value="1"/>
</dbReference>
<comment type="subcellular location">
    <subcellularLocation>
        <location evidence="1">Cell membrane</location>
        <topology evidence="1">Multi-pass membrane protein</topology>
    </subcellularLocation>
</comment>
<evidence type="ECO:0000313" key="8">
    <source>
        <dbReference type="Proteomes" id="UP001059380"/>
    </source>
</evidence>
<evidence type="ECO:0000256" key="5">
    <source>
        <dbReference type="ARBA" id="ARBA00023136"/>
    </source>
</evidence>
<evidence type="ECO:0000256" key="4">
    <source>
        <dbReference type="ARBA" id="ARBA00022989"/>
    </source>
</evidence>
<feature type="transmembrane region" description="Helical" evidence="6">
    <location>
        <begin position="224"/>
        <end position="245"/>
    </location>
</feature>
<dbReference type="GO" id="GO:0005886">
    <property type="term" value="C:plasma membrane"/>
    <property type="evidence" value="ECO:0007669"/>
    <property type="project" value="UniProtKB-SubCell"/>
</dbReference>
<feature type="transmembrane region" description="Helical" evidence="6">
    <location>
        <begin position="281"/>
        <end position="299"/>
    </location>
</feature>
<keyword evidence="8" id="KW-1185">Reference proteome</keyword>